<gene>
    <name evidence="4" type="ORF">CVD27_11425</name>
</gene>
<dbReference type="GO" id="GO:0009254">
    <property type="term" value="P:peptidoglycan turnover"/>
    <property type="evidence" value="ECO:0007669"/>
    <property type="project" value="InterPro"/>
</dbReference>
<keyword evidence="5" id="KW-1185">Reference proteome</keyword>
<dbReference type="PROSITE" id="PS51782">
    <property type="entry name" value="LYSM"/>
    <property type="match status" value="1"/>
</dbReference>
<proteinExistence type="predicted"/>
<dbReference type="Gene3D" id="3.10.350.10">
    <property type="entry name" value="LysM domain"/>
    <property type="match status" value="1"/>
</dbReference>
<dbReference type="Proteomes" id="UP000234950">
    <property type="component" value="Unassembled WGS sequence"/>
</dbReference>
<dbReference type="CDD" id="cd00118">
    <property type="entry name" value="LysM"/>
    <property type="match status" value="1"/>
</dbReference>
<sequence length="191" mass="20375">MKKSLITISTSIMLLLGISTGASAASNTYTVKKGDSLSKIAKTNHITVSQLKQWNHLSSDLIKINQVLKIVNPGKTVTTSNPAKKPVTTSKPGKVLKEITVNASAYTLNFARCTGITATGINLKKNPNQKVISVDPKVIKLGSKVYVPGYGYAIAGDTGGAIKGNKIDVFIPSQKAALQWGRKTLKIQILK</sequence>
<feature type="chain" id="PRO_5014878770" description="LysM domain-containing protein" evidence="2">
    <location>
        <begin position="25"/>
        <end position="191"/>
    </location>
</feature>
<reference evidence="4 5" key="1">
    <citation type="submission" date="2017-11" db="EMBL/GenBank/DDBJ databases">
        <title>Comparitive Functional Genomics of Dry Heat Resistant strains isolated from the Viking Spacecraft.</title>
        <authorList>
            <person name="Seuylemezian A."/>
            <person name="Cooper K."/>
            <person name="Vaishampayan P."/>
        </authorList>
    </citation>
    <scope>NUCLEOTIDE SEQUENCE [LARGE SCALE GENOMIC DNA]</scope>
    <source>
        <strain evidence="4 5">V32-6</strain>
    </source>
</reference>
<protein>
    <recommendedName>
        <fullName evidence="3">LysM domain-containing protein</fullName>
    </recommendedName>
</protein>
<dbReference type="GO" id="GO:0004553">
    <property type="term" value="F:hydrolase activity, hydrolyzing O-glycosyl compounds"/>
    <property type="evidence" value="ECO:0007669"/>
    <property type="project" value="InterPro"/>
</dbReference>
<dbReference type="InterPro" id="IPR036908">
    <property type="entry name" value="RlpA-like_sf"/>
</dbReference>
<dbReference type="GO" id="GO:0019867">
    <property type="term" value="C:outer membrane"/>
    <property type="evidence" value="ECO:0007669"/>
    <property type="project" value="InterPro"/>
</dbReference>
<dbReference type="EMBL" id="PGVE01000042">
    <property type="protein sequence ID" value="PLS04850.1"/>
    <property type="molecule type" value="Genomic_DNA"/>
</dbReference>
<dbReference type="Pfam" id="PF06725">
    <property type="entry name" value="3D"/>
    <property type="match status" value="1"/>
</dbReference>
<dbReference type="SUPFAM" id="SSF50685">
    <property type="entry name" value="Barwin-like endoglucanases"/>
    <property type="match status" value="1"/>
</dbReference>
<dbReference type="AlphaFoldDB" id="A0A2N5HH60"/>
<dbReference type="Pfam" id="PF01476">
    <property type="entry name" value="LysM"/>
    <property type="match status" value="1"/>
</dbReference>
<dbReference type="RefSeq" id="WP_101648028.1">
    <property type="nucleotide sequence ID" value="NZ_PGVE01000042.1"/>
</dbReference>
<dbReference type="OrthoDB" id="9798935at2"/>
<feature type="domain" description="LysM" evidence="3">
    <location>
        <begin position="27"/>
        <end position="70"/>
    </location>
</feature>
<dbReference type="InterPro" id="IPR036779">
    <property type="entry name" value="LysM_dom_sf"/>
</dbReference>
<evidence type="ECO:0000256" key="1">
    <source>
        <dbReference type="ARBA" id="ARBA00022729"/>
    </source>
</evidence>
<accession>A0A2N5HH60</accession>
<dbReference type="PANTHER" id="PTHR39160:SF6">
    <property type="entry name" value="CELL WALL-BINDING PROTEIN YOCH"/>
    <property type="match status" value="1"/>
</dbReference>
<dbReference type="InterPro" id="IPR010611">
    <property type="entry name" value="3D_dom"/>
</dbReference>
<evidence type="ECO:0000313" key="5">
    <source>
        <dbReference type="Proteomes" id="UP000234950"/>
    </source>
</evidence>
<evidence type="ECO:0000256" key="2">
    <source>
        <dbReference type="SAM" id="SignalP"/>
    </source>
</evidence>
<evidence type="ECO:0000259" key="3">
    <source>
        <dbReference type="PROSITE" id="PS51782"/>
    </source>
</evidence>
<dbReference type="CDD" id="cd22786">
    <property type="entry name" value="DPBB_YuiC-like"/>
    <property type="match status" value="1"/>
</dbReference>
<dbReference type="SUPFAM" id="SSF54106">
    <property type="entry name" value="LysM domain"/>
    <property type="match status" value="1"/>
</dbReference>
<dbReference type="InterPro" id="IPR051933">
    <property type="entry name" value="Resuscitation_pf_RpfB"/>
</dbReference>
<comment type="caution">
    <text evidence="4">The sequence shown here is derived from an EMBL/GenBank/DDBJ whole genome shotgun (WGS) entry which is preliminary data.</text>
</comment>
<evidence type="ECO:0000313" key="4">
    <source>
        <dbReference type="EMBL" id="PLS04850.1"/>
    </source>
</evidence>
<name>A0A2N5HH60_9BACI</name>
<dbReference type="SMART" id="SM00257">
    <property type="entry name" value="LysM"/>
    <property type="match status" value="1"/>
</dbReference>
<keyword evidence="1 2" id="KW-0732">Signal</keyword>
<dbReference type="InterPro" id="IPR018392">
    <property type="entry name" value="LysM"/>
</dbReference>
<dbReference type="Gene3D" id="2.40.40.10">
    <property type="entry name" value="RlpA-like domain"/>
    <property type="match status" value="1"/>
</dbReference>
<organism evidence="4 5">
    <name type="scientific">Neobacillus cucumis</name>
    <dbReference type="NCBI Taxonomy" id="1740721"/>
    <lineage>
        <taxon>Bacteria</taxon>
        <taxon>Bacillati</taxon>
        <taxon>Bacillota</taxon>
        <taxon>Bacilli</taxon>
        <taxon>Bacillales</taxon>
        <taxon>Bacillaceae</taxon>
        <taxon>Neobacillus</taxon>
    </lineage>
</organism>
<dbReference type="PANTHER" id="PTHR39160">
    <property type="entry name" value="CELL WALL-BINDING PROTEIN YOCH"/>
    <property type="match status" value="1"/>
</dbReference>
<feature type="signal peptide" evidence="2">
    <location>
        <begin position="1"/>
        <end position="24"/>
    </location>
</feature>